<dbReference type="KEGG" id="haxz:M0R88_09730"/>
<protein>
    <submittedName>
        <fullName evidence="1">Uncharacterized protein</fullName>
    </submittedName>
</protein>
<proteinExistence type="predicted"/>
<keyword evidence="2" id="KW-1185">Reference proteome</keyword>
<dbReference type="Proteomes" id="UP000830434">
    <property type="component" value="Chromosome"/>
</dbReference>
<accession>A0A8U0IF38</accession>
<dbReference type="RefSeq" id="WP_248653317.1">
    <property type="nucleotide sequence ID" value="NZ_CP096658.1"/>
</dbReference>
<evidence type="ECO:0000313" key="2">
    <source>
        <dbReference type="Proteomes" id="UP000830434"/>
    </source>
</evidence>
<organism evidence="1 2">
    <name type="scientific">Halorussus gelatinilyticus</name>
    <dbReference type="NCBI Taxonomy" id="2937524"/>
    <lineage>
        <taxon>Archaea</taxon>
        <taxon>Methanobacteriati</taxon>
        <taxon>Methanobacteriota</taxon>
        <taxon>Stenosarchaea group</taxon>
        <taxon>Halobacteria</taxon>
        <taxon>Halobacteriales</taxon>
        <taxon>Haladaptataceae</taxon>
        <taxon>Halorussus</taxon>
    </lineage>
</organism>
<sequence>MQVVGTDCFHCDGKIDRTTEHFEPHHYQPDSDPILQHTFCSGECLREYIPERAN</sequence>
<gene>
    <name evidence="1" type="ORF">M0R88_09730</name>
</gene>
<dbReference type="AlphaFoldDB" id="A0A8U0IF38"/>
<name>A0A8U0IF38_9EURY</name>
<evidence type="ECO:0000313" key="1">
    <source>
        <dbReference type="EMBL" id="UPV98811.1"/>
    </source>
</evidence>
<dbReference type="GeneID" id="72190135"/>
<dbReference type="EMBL" id="CP096658">
    <property type="protein sequence ID" value="UPV98811.1"/>
    <property type="molecule type" value="Genomic_DNA"/>
</dbReference>
<reference evidence="1" key="1">
    <citation type="submission" date="2022-04" db="EMBL/GenBank/DDBJ databases">
        <title>Diverse halophilic archaea isolated from saline environments.</title>
        <authorList>
            <person name="Cui H.-L."/>
        </authorList>
    </citation>
    <scope>NUCLEOTIDE SEQUENCE</scope>
    <source>
        <strain evidence="1">XZYJT40</strain>
    </source>
</reference>